<keyword evidence="3" id="KW-1185">Reference proteome</keyword>
<evidence type="ECO:0000313" key="3">
    <source>
        <dbReference type="Proteomes" id="UP000799537"/>
    </source>
</evidence>
<evidence type="ECO:0000313" key="2">
    <source>
        <dbReference type="EMBL" id="KAF2159843.1"/>
    </source>
</evidence>
<name>A0A6A6BZ15_ZASCE</name>
<gene>
    <name evidence="2" type="ORF">M409DRAFT_29653</name>
</gene>
<dbReference type="EMBL" id="ML993632">
    <property type="protein sequence ID" value="KAF2159843.1"/>
    <property type="molecule type" value="Genomic_DNA"/>
</dbReference>
<organism evidence="2 3">
    <name type="scientific">Zasmidium cellare ATCC 36951</name>
    <dbReference type="NCBI Taxonomy" id="1080233"/>
    <lineage>
        <taxon>Eukaryota</taxon>
        <taxon>Fungi</taxon>
        <taxon>Dikarya</taxon>
        <taxon>Ascomycota</taxon>
        <taxon>Pezizomycotina</taxon>
        <taxon>Dothideomycetes</taxon>
        <taxon>Dothideomycetidae</taxon>
        <taxon>Mycosphaerellales</taxon>
        <taxon>Mycosphaerellaceae</taxon>
        <taxon>Zasmidium</taxon>
    </lineage>
</organism>
<proteinExistence type="predicted"/>
<reference evidence="2" key="1">
    <citation type="journal article" date="2020" name="Stud. Mycol.">
        <title>101 Dothideomycetes genomes: a test case for predicting lifestyles and emergence of pathogens.</title>
        <authorList>
            <person name="Haridas S."/>
            <person name="Albert R."/>
            <person name="Binder M."/>
            <person name="Bloem J."/>
            <person name="Labutti K."/>
            <person name="Salamov A."/>
            <person name="Andreopoulos B."/>
            <person name="Baker S."/>
            <person name="Barry K."/>
            <person name="Bills G."/>
            <person name="Bluhm B."/>
            <person name="Cannon C."/>
            <person name="Castanera R."/>
            <person name="Culley D."/>
            <person name="Daum C."/>
            <person name="Ezra D."/>
            <person name="Gonzalez J."/>
            <person name="Henrissat B."/>
            <person name="Kuo A."/>
            <person name="Liang C."/>
            <person name="Lipzen A."/>
            <person name="Lutzoni F."/>
            <person name="Magnuson J."/>
            <person name="Mondo S."/>
            <person name="Nolan M."/>
            <person name="Ohm R."/>
            <person name="Pangilinan J."/>
            <person name="Park H.-J."/>
            <person name="Ramirez L."/>
            <person name="Alfaro M."/>
            <person name="Sun H."/>
            <person name="Tritt A."/>
            <person name="Yoshinaga Y."/>
            <person name="Zwiers L.-H."/>
            <person name="Turgeon B."/>
            <person name="Goodwin S."/>
            <person name="Spatafora J."/>
            <person name="Crous P."/>
            <person name="Grigoriev I."/>
        </authorList>
    </citation>
    <scope>NUCLEOTIDE SEQUENCE</scope>
    <source>
        <strain evidence="2">ATCC 36951</strain>
    </source>
</reference>
<evidence type="ECO:0000256" key="1">
    <source>
        <dbReference type="SAM" id="MobiDB-lite"/>
    </source>
</evidence>
<feature type="compositionally biased region" description="Acidic residues" evidence="1">
    <location>
        <begin position="126"/>
        <end position="143"/>
    </location>
</feature>
<feature type="compositionally biased region" description="Basic residues" evidence="1">
    <location>
        <begin position="81"/>
        <end position="93"/>
    </location>
</feature>
<dbReference type="Proteomes" id="UP000799537">
    <property type="component" value="Unassembled WGS sequence"/>
</dbReference>
<accession>A0A6A6BZ15</accession>
<sequence length="143" mass="15687">MPYNYTTAKDALTDAEKARIICIFLNMDQSVVMQNTNWETAKTQMASASIESMKKGLTNTLKKLDKVENGTDTAPTPTKKTPAKKTPSKKRKTTAGGSVAGVATEKNAESDDDQEQGSTKKVKTEGDDDDEEEEEEEEGEQYV</sequence>
<dbReference type="RefSeq" id="XP_033660732.1">
    <property type="nucleotide sequence ID" value="XM_033809569.1"/>
</dbReference>
<feature type="region of interest" description="Disordered" evidence="1">
    <location>
        <begin position="61"/>
        <end position="143"/>
    </location>
</feature>
<protein>
    <submittedName>
        <fullName evidence="2">Uncharacterized protein</fullName>
    </submittedName>
</protein>
<dbReference type="AlphaFoldDB" id="A0A6A6BZ15"/>
<dbReference type="OrthoDB" id="3935813at2759"/>
<dbReference type="GeneID" id="54562841"/>